<name>A0A8S3PUY9_MYTED</name>
<dbReference type="SMART" id="SM00710">
    <property type="entry name" value="PbH1"/>
    <property type="match status" value="6"/>
</dbReference>
<dbReference type="CDD" id="cd00096">
    <property type="entry name" value="Ig"/>
    <property type="match status" value="6"/>
</dbReference>
<dbReference type="GO" id="GO:0004674">
    <property type="term" value="F:protein serine/threonine kinase activity"/>
    <property type="evidence" value="ECO:0007669"/>
    <property type="project" value="UniProtKB-EC"/>
</dbReference>
<evidence type="ECO:0000259" key="5">
    <source>
        <dbReference type="PROSITE" id="PS50835"/>
    </source>
</evidence>
<evidence type="ECO:0000256" key="1">
    <source>
        <dbReference type="ARBA" id="ARBA00004496"/>
    </source>
</evidence>
<dbReference type="InterPro" id="IPR013783">
    <property type="entry name" value="Ig-like_fold"/>
</dbReference>
<feature type="domain" description="Ig-like" evidence="5">
    <location>
        <begin position="402"/>
        <end position="470"/>
    </location>
</feature>
<evidence type="ECO:0000256" key="3">
    <source>
        <dbReference type="ARBA" id="ARBA00022553"/>
    </source>
</evidence>
<evidence type="ECO:0000256" key="4">
    <source>
        <dbReference type="ARBA" id="ARBA00023157"/>
    </source>
</evidence>
<evidence type="ECO:0000313" key="7">
    <source>
        <dbReference type="Proteomes" id="UP000683360"/>
    </source>
</evidence>
<dbReference type="SMART" id="SM00408">
    <property type="entry name" value="IGc2"/>
    <property type="match status" value="5"/>
</dbReference>
<keyword evidence="7" id="KW-1185">Reference proteome</keyword>
<evidence type="ECO:0000256" key="2">
    <source>
        <dbReference type="ARBA" id="ARBA00022490"/>
    </source>
</evidence>
<dbReference type="InterPro" id="IPR036179">
    <property type="entry name" value="Ig-like_dom_sf"/>
</dbReference>
<gene>
    <name evidence="6" type="ORF">MEDL_1011</name>
</gene>
<dbReference type="SMART" id="SM00409">
    <property type="entry name" value="IG"/>
    <property type="match status" value="6"/>
</dbReference>
<dbReference type="InterPro" id="IPR003599">
    <property type="entry name" value="Ig_sub"/>
</dbReference>
<reference evidence="6" key="1">
    <citation type="submission" date="2021-03" db="EMBL/GenBank/DDBJ databases">
        <authorList>
            <person name="Bekaert M."/>
        </authorList>
    </citation>
    <scope>NUCLEOTIDE SEQUENCE</scope>
</reference>
<keyword evidence="4" id="KW-1015">Disulfide bond</keyword>
<dbReference type="Pfam" id="PF07679">
    <property type="entry name" value="I-set"/>
    <property type="match status" value="6"/>
</dbReference>
<dbReference type="InterPro" id="IPR052385">
    <property type="entry name" value="Obscurin/Obscurin-like_Reg"/>
</dbReference>
<dbReference type="InterPro" id="IPR006626">
    <property type="entry name" value="PbH1"/>
</dbReference>
<evidence type="ECO:0000313" key="6">
    <source>
        <dbReference type="EMBL" id="CAG2185379.1"/>
    </source>
</evidence>
<keyword evidence="3" id="KW-0597">Phosphoprotein</keyword>
<dbReference type="PANTHER" id="PTHR35971:SF5">
    <property type="entry name" value="OBSCURIN LIKE CYTOSKELETAL ADAPTOR 1"/>
    <property type="match status" value="1"/>
</dbReference>
<dbReference type="InterPro" id="IPR003598">
    <property type="entry name" value="Ig_sub2"/>
</dbReference>
<dbReference type="PROSITE" id="PS50835">
    <property type="entry name" value="IG_LIKE"/>
    <property type="match status" value="4"/>
</dbReference>
<dbReference type="GO" id="GO:0005737">
    <property type="term" value="C:cytoplasm"/>
    <property type="evidence" value="ECO:0007669"/>
    <property type="project" value="UniProtKB-SubCell"/>
</dbReference>
<comment type="subcellular location">
    <subcellularLocation>
        <location evidence="1">Cytoplasm</location>
    </subcellularLocation>
</comment>
<keyword evidence="6" id="KW-0808">Transferase</keyword>
<feature type="domain" description="Ig-like" evidence="5">
    <location>
        <begin position="105"/>
        <end position="173"/>
    </location>
</feature>
<sequence>MYLNRLFFLKDAPSVEYIEGEDATLTCEVSPTNLPVEWFKEGNAVKLDVNCSKTNEGTTHNLIIRNVNRDNSGEYCVRVGNFSRTLKLIIKDCFLKDAPSVEYIEGEDAKLTCEVSPTNLPVEWFKEGNAVKLDVNCSKTNEGTTHNLIIRNVNRDNSGEYCVRVGNFSRTLKLIIKDCFLKDAPSVEYIEGEDAKLTCEVSPTNLPVEWFKEGNAVKLDENCSKTNEGTTHNLIIRNVNIDNSGEYYCFLKDAPSVEYIEGEDAKLTCEVSPTNLPVEWFKEGNAVKLDENCSKTNEGTTHNLIIRNVNIDNSGEYCVRVGNFCRTLKLIIKEWFKEGNAVKLDVNCSKTNEGTTHNLIIRNVNRDNSGEYCVRVGNFSRTLKLIIKDCFLKDAPSVEYIEGEDAKLTCEVSPTNLPVEWFKEGNAVKLDVNCSKTNEGTTHNLIIRNVNRDNSGEYCVRVGNFSRTLKLIIKGI</sequence>
<dbReference type="AlphaFoldDB" id="A0A8S3PUY9"/>
<dbReference type="EMBL" id="CAJPWZ010000084">
    <property type="protein sequence ID" value="CAG2185379.1"/>
    <property type="molecule type" value="Genomic_DNA"/>
</dbReference>
<comment type="caution">
    <text evidence="6">The sequence shown here is derived from an EMBL/GenBank/DDBJ whole genome shotgun (WGS) entry which is preliminary data.</text>
</comment>
<accession>A0A8S3PUY9</accession>
<protein>
    <submittedName>
        <fullName evidence="6">TTN</fullName>
        <ecNumber evidence="6">2.7.11.1</ecNumber>
    </submittedName>
</protein>
<dbReference type="Proteomes" id="UP000683360">
    <property type="component" value="Unassembled WGS sequence"/>
</dbReference>
<proteinExistence type="predicted"/>
<dbReference type="Gene3D" id="2.60.40.10">
    <property type="entry name" value="Immunoglobulins"/>
    <property type="match status" value="6"/>
</dbReference>
<dbReference type="SUPFAM" id="SSF48726">
    <property type="entry name" value="Immunoglobulin"/>
    <property type="match status" value="6"/>
</dbReference>
<feature type="domain" description="Ig-like" evidence="5">
    <location>
        <begin position="191"/>
        <end position="268"/>
    </location>
</feature>
<feature type="domain" description="Ig-like" evidence="5">
    <location>
        <begin position="19"/>
        <end position="87"/>
    </location>
</feature>
<dbReference type="PANTHER" id="PTHR35971">
    <property type="entry name" value="SI:DKEY-31G6.6"/>
    <property type="match status" value="1"/>
</dbReference>
<keyword evidence="2" id="KW-0963">Cytoplasm</keyword>
<dbReference type="InterPro" id="IPR013098">
    <property type="entry name" value="Ig_I-set"/>
</dbReference>
<dbReference type="InterPro" id="IPR007110">
    <property type="entry name" value="Ig-like_dom"/>
</dbReference>
<organism evidence="6 7">
    <name type="scientific">Mytilus edulis</name>
    <name type="common">Blue mussel</name>
    <dbReference type="NCBI Taxonomy" id="6550"/>
    <lineage>
        <taxon>Eukaryota</taxon>
        <taxon>Metazoa</taxon>
        <taxon>Spiralia</taxon>
        <taxon>Lophotrochozoa</taxon>
        <taxon>Mollusca</taxon>
        <taxon>Bivalvia</taxon>
        <taxon>Autobranchia</taxon>
        <taxon>Pteriomorphia</taxon>
        <taxon>Mytilida</taxon>
        <taxon>Mytiloidea</taxon>
        <taxon>Mytilidae</taxon>
        <taxon>Mytilinae</taxon>
        <taxon>Mytilus</taxon>
    </lineage>
</organism>
<dbReference type="EC" id="2.7.11.1" evidence="6"/>
<dbReference type="OrthoDB" id="6115582at2759"/>